<accession>A0A9P4H2K2</accession>
<dbReference type="Proteomes" id="UP000799777">
    <property type="component" value="Unassembled WGS sequence"/>
</dbReference>
<feature type="compositionally biased region" description="Polar residues" evidence="1">
    <location>
        <begin position="341"/>
        <end position="354"/>
    </location>
</feature>
<evidence type="ECO:0000313" key="2">
    <source>
        <dbReference type="EMBL" id="KAF2026164.1"/>
    </source>
</evidence>
<evidence type="ECO:0000313" key="3">
    <source>
        <dbReference type="Proteomes" id="UP000799777"/>
    </source>
</evidence>
<feature type="region of interest" description="Disordered" evidence="1">
    <location>
        <begin position="168"/>
        <end position="249"/>
    </location>
</feature>
<dbReference type="AlphaFoldDB" id="A0A9P4H2K2"/>
<comment type="caution">
    <text evidence="2">The sequence shown here is derived from an EMBL/GenBank/DDBJ whole genome shotgun (WGS) entry which is preliminary data.</text>
</comment>
<feature type="region of interest" description="Disordered" evidence="1">
    <location>
        <begin position="393"/>
        <end position="472"/>
    </location>
</feature>
<feature type="compositionally biased region" description="Basic residues" evidence="1">
    <location>
        <begin position="195"/>
        <end position="205"/>
    </location>
</feature>
<reference evidence="2" key="1">
    <citation type="journal article" date="2020" name="Stud. Mycol.">
        <title>101 Dothideomycetes genomes: a test case for predicting lifestyles and emergence of pathogens.</title>
        <authorList>
            <person name="Haridas S."/>
            <person name="Albert R."/>
            <person name="Binder M."/>
            <person name="Bloem J."/>
            <person name="Labutti K."/>
            <person name="Salamov A."/>
            <person name="Andreopoulos B."/>
            <person name="Baker S."/>
            <person name="Barry K."/>
            <person name="Bills G."/>
            <person name="Bluhm B."/>
            <person name="Cannon C."/>
            <person name="Castanera R."/>
            <person name="Culley D."/>
            <person name="Daum C."/>
            <person name="Ezra D."/>
            <person name="Gonzalez J."/>
            <person name="Henrissat B."/>
            <person name="Kuo A."/>
            <person name="Liang C."/>
            <person name="Lipzen A."/>
            <person name="Lutzoni F."/>
            <person name="Magnuson J."/>
            <person name="Mondo S."/>
            <person name="Nolan M."/>
            <person name="Ohm R."/>
            <person name="Pangilinan J."/>
            <person name="Park H.-J."/>
            <person name="Ramirez L."/>
            <person name="Alfaro M."/>
            <person name="Sun H."/>
            <person name="Tritt A."/>
            <person name="Yoshinaga Y."/>
            <person name="Zwiers L.-H."/>
            <person name="Turgeon B."/>
            <person name="Goodwin S."/>
            <person name="Spatafora J."/>
            <person name="Crous P."/>
            <person name="Grigoriev I."/>
        </authorList>
    </citation>
    <scope>NUCLEOTIDE SEQUENCE</scope>
    <source>
        <strain evidence="2">CBS 110217</strain>
    </source>
</reference>
<gene>
    <name evidence="2" type="ORF">EK21DRAFT_92606</name>
</gene>
<feature type="compositionally biased region" description="Low complexity" evidence="1">
    <location>
        <begin position="416"/>
        <end position="428"/>
    </location>
</feature>
<name>A0A9P4H2K2_9PLEO</name>
<protein>
    <submittedName>
        <fullName evidence="2">Uncharacterized protein</fullName>
    </submittedName>
</protein>
<proteinExistence type="predicted"/>
<dbReference type="EMBL" id="ML978248">
    <property type="protein sequence ID" value="KAF2026164.1"/>
    <property type="molecule type" value="Genomic_DNA"/>
</dbReference>
<organism evidence="2 3">
    <name type="scientific">Setomelanomma holmii</name>
    <dbReference type="NCBI Taxonomy" id="210430"/>
    <lineage>
        <taxon>Eukaryota</taxon>
        <taxon>Fungi</taxon>
        <taxon>Dikarya</taxon>
        <taxon>Ascomycota</taxon>
        <taxon>Pezizomycotina</taxon>
        <taxon>Dothideomycetes</taxon>
        <taxon>Pleosporomycetidae</taxon>
        <taxon>Pleosporales</taxon>
        <taxon>Pleosporineae</taxon>
        <taxon>Phaeosphaeriaceae</taxon>
        <taxon>Setomelanomma</taxon>
    </lineage>
</organism>
<feature type="region of interest" description="Disordered" evidence="1">
    <location>
        <begin position="334"/>
        <end position="354"/>
    </location>
</feature>
<keyword evidence="3" id="KW-1185">Reference proteome</keyword>
<evidence type="ECO:0000256" key="1">
    <source>
        <dbReference type="SAM" id="MobiDB-lite"/>
    </source>
</evidence>
<dbReference type="OrthoDB" id="10363185at2759"/>
<feature type="compositionally biased region" description="Basic and acidic residues" evidence="1">
    <location>
        <begin position="239"/>
        <end position="249"/>
    </location>
</feature>
<sequence>MSIGYNTAPRRKILYRGETPSQYLFRIGEHLKYLPADHILDAKTKKIIAQFLDKVIVAPEDPPPKLDYRVPGISGGGKYGYYSSSWDAQKGVFQAPAGGFGLPKSINGSFCVSDSDWSHLVAPNMDGPMAPVTARAAHRDPQKPIARGMPDLNTNPVRSDNVFGLPHDQFTSFCHPDAQTNSPSSSRPPPPLVVKNKHLQRVRKQMRAEPRGNVHSPPLCPNSDPRPLSRCASTGILRPEGRTKEPEAKVETGVQIPASGVLDTKLEVEVEGHGVLKADGMSVVKKGMVEEVHQAPLPQRDIYLEDSGIVLEDTIMFDNDDDINVDAFQDSMASASSSQDTNAPPGNTLYTFPSQDSTYGTQLVNSQELDYFSPLSAHPDSDAETFTPTKVKKLRKKAIPKPAAIRRSTRIKEKSVSQASQSQSYPSSTLGKRNRSSQTPDAGVDARAGAGAGSKRKRNGQEDTFLFSRSGQ</sequence>